<dbReference type="AlphaFoldDB" id="A0A507B936"/>
<protein>
    <submittedName>
        <fullName evidence="1">Uncharacterized protein</fullName>
    </submittedName>
</protein>
<dbReference type="InParanoid" id="A0A507B936"/>
<name>A0A507B936_9PEZI</name>
<dbReference type="GeneID" id="41979879"/>
<keyword evidence="2" id="KW-1185">Reference proteome</keyword>
<gene>
    <name evidence="1" type="ORF">E0L32_012432</name>
</gene>
<dbReference type="Proteomes" id="UP000319257">
    <property type="component" value="Unassembled WGS sequence"/>
</dbReference>
<dbReference type="RefSeq" id="XP_030997377.1">
    <property type="nucleotide sequence ID" value="XM_031135272.1"/>
</dbReference>
<organism evidence="1 2">
    <name type="scientific">Thyridium curvatum</name>
    <dbReference type="NCBI Taxonomy" id="1093900"/>
    <lineage>
        <taxon>Eukaryota</taxon>
        <taxon>Fungi</taxon>
        <taxon>Dikarya</taxon>
        <taxon>Ascomycota</taxon>
        <taxon>Pezizomycotina</taxon>
        <taxon>Sordariomycetes</taxon>
        <taxon>Sordariomycetidae</taxon>
        <taxon>Thyridiales</taxon>
        <taxon>Thyridiaceae</taxon>
        <taxon>Thyridium</taxon>
    </lineage>
</organism>
<evidence type="ECO:0000313" key="1">
    <source>
        <dbReference type="EMBL" id="TPX15666.1"/>
    </source>
</evidence>
<reference evidence="1 2" key="1">
    <citation type="submission" date="2019-06" db="EMBL/GenBank/DDBJ databases">
        <title>Draft genome sequence of the filamentous fungus Phialemoniopsis curvata isolated from diesel fuel.</title>
        <authorList>
            <person name="Varaljay V.A."/>
            <person name="Lyon W.J."/>
            <person name="Crouch A.L."/>
            <person name="Drake C.E."/>
            <person name="Hollomon J.M."/>
            <person name="Nadeau L.J."/>
            <person name="Nunn H.S."/>
            <person name="Stevenson B.S."/>
            <person name="Bojanowski C.L."/>
            <person name="Crookes-Goodson W.J."/>
        </authorList>
    </citation>
    <scope>NUCLEOTIDE SEQUENCE [LARGE SCALE GENOMIC DNA]</scope>
    <source>
        <strain evidence="1 2">D216</strain>
    </source>
</reference>
<evidence type="ECO:0000313" key="2">
    <source>
        <dbReference type="Proteomes" id="UP000319257"/>
    </source>
</evidence>
<dbReference type="EMBL" id="SKBQ01000200">
    <property type="protein sequence ID" value="TPX15666.1"/>
    <property type="molecule type" value="Genomic_DNA"/>
</dbReference>
<accession>A0A507B936</accession>
<comment type="caution">
    <text evidence="1">The sequence shown here is derived from an EMBL/GenBank/DDBJ whole genome shotgun (WGS) entry which is preliminary data.</text>
</comment>
<sequence length="181" mass="19996">MHKSSRLASMITRDALMQTASYPADMESTQGMPLCQHCVPMPRLCDMSHGGARRDCGAHAESWLEGLTAQKIKTNGLWADAENDSFELSTSSLPISLERPYAQKRRTGSLHVCAACPSGLRGILRLWDAGTSSWKMAMHRWMDPSSLRSKLPRPPVSSAGRLHGLVVVLVVEFASFPFARW</sequence>
<proteinExistence type="predicted"/>